<reference evidence="2 4" key="2">
    <citation type="submission" date="2019-06" db="EMBL/GenBank/DDBJ databases">
        <title>Genome sequence analysis of &gt;100 Bacillus licheniformis strains suggests intrinsic resistance to this species.</title>
        <authorList>
            <person name="Wels M."/>
            <person name="Siezen R.J."/>
            <person name="Johansen E."/>
            <person name="Stuer-Lauridsen B."/>
            <person name="Bjerre K."/>
            <person name="Nielsen B.K.K."/>
        </authorList>
    </citation>
    <scope>NUCLEOTIDE SEQUENCE [LARGE SCALE GENOMIC DNA]</scope>
    <source>
        <strain evidence="2 4">BAC-15381</strain>
    </source>
</reference>
<dbReference type="Proteomes" id="UP000185604">
    <property type="component" value="Unassembled WGS sequence"/>
</dbReference>
<dbReference type="AlphaFoldDB" id="A0A7Z0WVM9"/>
<dbReference type="EMBL" id="LKPO01000021">
    <property type="protein sequence ID" value="OLF90213.1"/>
    <property type="molecule type" value="Genomic_DNA"/>
</dbReference>
<protein>
    <submittedName>
        <fullName evidence="1">Uncharacterized protein</fullName>
    </submittedName>
</protein>
<comment type="caution">
    <text evidence="1">The sequence shown here is derived from an EMBL/GenBank/DDBJ whole genome shotgun (WGS) entry which is preliminary data.</text>
</comment>
<gene>
    <name evidence="1" type="ORF">B4121_3488</name>
    <name evidence="2" type="ORF">CHCC15381_2688</name>
</gene>
<keyword evidence="4" id="KW-1185">Reference proteome</keyword>
<evidence type="ECO:0000313" key="1">
    <source>
        <dbReference type="EMBL" id="OLF90213.1"/>
    </source>
</evidence>
<dbReference type="EMBL" id="NILF01000007">
    <property type="protein sequence ID" value="TWL44682.1"/>
    <property type="molecule type" value="Genomic_DNA"/>
</dbReference>
<organism evidence="1 3">
    <name type="scientific">Bacillus paralicheniformis</name>
    <dbReference type="NCBI Taxonomy" id="1648923"/>
    <lineage>
        <taxon>Bacteria</taxon>
        <taxon>Bacillati</taxon>
        <taxon>Bacillota</taxon>
        <taxon>Bacilli</taxon>
        <taxon>Bacillales</taxon>
        <taxon>Bacillaceae</taxon>
        <taxon>Bacillus</taxon>
    </lineage>
</organism>
<accession>A0A7Z0WVM9</accession>
<dbReference type="Proteomes" id="UP000429980">
    <property type="component" value="Unassembled WGS sequence"/>
</dbReference>
<evidence type="ECO:0000313" key="4">
    <source>
        <dbReference type="Proteomes" id="UP000429980"/>
    </source>
</evidence>
<name>A0A7Z0WVM9_9BACI</name>
<evidence type="ECO:0000313" key="2">
    <source>
        <dbReference type="EMBL" id="TWL44682.1"/>
    </source>
</evidence>
<sequence length="49" mass="5758">MKKCTDSKLIELFWGVLQDISANSLFPHTKNRTFTVISFLIFVFPRETH</sequence>
<evidence type="ECO:0000313" key="3">
    <source>
        <dbReference type="Proteomes" id="UP000185604"/>
    </source>
</evidence>
<proteinExistence type="predicted"/>
<reference evidence="1 3" key="1">
    <citation type="journal article" date="2016" name="Front. Microbiol.">
        <title>High-Level Heat Resistance of Spores of Bacillus amyloliquefaciens and Bacillus licheniformis Results from the Presence of a spoVA Operon in a Tn1546 Transposon.</title>
        <authorList>
            <person name="Berendsen E.M."/>
            <person name="Koning R.A."/>
            <person name="Boekhorst J."/>
            <person name="de Jong A."/>
            <person name="Kuipers O.P."/>
            <person name="Wells-Bennik M.H."/>
        </authorList>
    </citation>
    <scope>NUCLEOTIDE SEQUENCE [LARGE SCALE GENOMIC DNA]</scope>
    <source>
        <strain evidence="1 3">B4121</strain>
    </source>
</reference>